<dbReference type="InterPro" id="IPR016187">
    <property type="entry name" value="CTDL_fold"/>
</dbReference>
<proteinExistence type="predicted"/>
<dbReference type="AlphaFoldDB" id="A0A7D9EFH5"/>
<reference evidence="1" key="1">
    <citation type="submission" date="2020-04" db="EMBL/GenBank/DDBJ databases">
        <authorList>
            <person name="Alioto T."/>
            <person name="Alioto T."/>
            <person name="Gomez Garrido J."/>
        </authorList>
    </citation>
    <scope>NUCLEOTIDE SEQUENCE</scope>
    <source>
        <strain evidence="1">A484AB</strain>
    </source>
</reference>
<evidence type="ECO:0000313" key="2">
    <source>
        <dbReference type="Proteomes" id="UP001152795"/>
    </source>
</evidence>
<keyword evidence="2" id="KW-1185">Reference proteome</keyword>
<organism evidence="1 2">
    <name type="scientific">Paramuricea clavata</name>
    <name type="common">Red gorgonian</name>
    <name type="synonym">Violescent sea-whip</name>
    <dbReference type="NCBI Taxonomy" id="317549"/>
    <lineage>
        <taxon>Eukaryota</taxon>
        <taxon>Metazoa</taxon>
        <taxon>Cnidaria</taxon>
        <taxon>Anthozoa</taxon>
        <taxon>Octocorallia</taxon>
        <taxon>Malacalcyonacea</taxon>
        <taxon>Plexauridae</taxon>
        <taxon>Paramuricea</taxon>
    </lineage>
</organism>
<protein>
    <submittedName>
        <fullName evidence="1">Uncharacterized protein</fullName>
    </submittedName>
</protein>
<comment type="caution">
    <text evidence="1">The sequence shown here is derived from an EMBL/GenBank/DDBJ whole genome shotgun (WGS) entry which is preliminary data.</text>
</comment>
<dbReference type="EMBL" id="CACRXK020005981">
    <property type="protein sequence ID" value="CAB4007984.1"/>
    <property type="molecule type" value="Genomic_DNA"/>
</dbReference>
<dbReference type="Proteomes" id="UP001152795">
    <property type="component" value="Unassembled WGS sequence"/>
</dbReference>
<evidence type="ECO:0000313" key="1">
    <source>
        <dbReference type="EMBL" id="CAB4007984.1"/>
    </source>
</evidence>
<gene>
    <name evidence="1" type="ORF">PACLA_8A003199</name>
</gene>
<dbReference type="SUPFAM" id="SSF56436">
    <property type="entry name" value="C-type lectin-like"/>
    <property type="match status" value="1"/>
</dbReference>
<name>A0A7D9EFH5_PARCT</name>
<feature type="non-terminal residue" evidence="1">
    <location>
        <position position="285"/>
    </location>
</feature>
<accession>A0A7D9EFH5</accession>
<sequence length="285" mass="31619">MWNKVKHFTLSGHTKNVTIKVYNDGGKGAILASFSNKVVTDGSWECAVMDRCISSDCESFVATKWSNAIAYGFNIEDSDRKSLEKINEIKSTAQWIWVKNGEAEREWCRKRFAVSSSNQQSTQSSTATIQDGTATTTSTVIDDGNAEDIVSKQKLTQPQAQEYCSKHNVTLLYFQSTVNIKLQKGGPYWAGLVYNEVTKEYECSGDYLITGVVNKHNGNKCVIAEMKEKNKSFVLQSSLCCGNLTYAICKSQKDGVAIDTDSSVVTDASWAAHEAATRVWCRKTF</sequence>